<dbReference type="Gene3D" id="3.90.1720.70">
    <property type="match status" value="1"/>
</dbReference>
<comment type="caution">
    <text evidence="1">The sequence shown here is derived from an EMBL/GenBank/DDBJ whole genome shotgun (WGS) entry which is preliminary data.</text>
</comment>
<accession>A0A7Y8Y5T6</accession>
<sequence length="577" mass="62517">MSNCSTENDVITSRHVNHQSIEWTATSFEKLSNDIKFNMAMKGVEQILIMQNTSNKTVIEETNGFTIDSSIVYTTTVNNKVFYDVGITRQNLPEYINYVENLHIEIDSANSIKAAIFKYDLNDLGKAESAVSFPINFDLSTAKTELPVEECDVFDVYEIRRCTCDGHHWPGDPDCRCTEYGGQAGSITYLGAMEICTGGGSGGGGPIGGGGTGGGSGGGGYTSTSSVSPYSYISARKKSLRQNAPVGLGATKASWLTSWVNANQGEGISSIAYDYLESDYYNPAYPGLISTATTYPATYVKNLAEAIDLAQSSNQPFQNVFPFYIALSEVQKAWLNANPPLKPQIMNYIGTTGDTAMGVFMVSFFMSHPAVTFPRFKNAFLNQNQGKDIEFSAADEAFWNDPNLTFPSQVLPSLANFTANFPSHQNPNYATSTQMYAAVGGAPNSIFLSSGNGNTCALRVSWALLRCGIQIPNIPTQTFLGADGKYYFLGAKPMLKWMKKTFGEESIWLDSSYAGNNGQGFFDTLNSVSGIYVMIPNDPSAAGFDASGHIDLMTNGDCNGGCYFNPEGGVKDIWTLN</sequence>
<name>A0A7Y8Y5T6_9FLAO</name>
<dbReference type="Proteomes" id="UP000535020">
    <property type="component" value="Unassembled WGS sequence"/>
</dbReference>
<evidence type="ECO:0000313" key="1">
    <source>
        <dbReference type="EMBL" id="NYA71825.1"/>
    </source>
</evidence>
<dbReference type="Pfam" id="PF14113">
    <property type="entry name" value="Tae4"/>
    <property type="match status" value="1"/>
</dbReference>
<protein>
    <recommendedName>
        <fullName evidence="3">Type VI secretion system (T6SS), amidase effector protein 4</fullName>
    </recommendedName>
</protein>
<gene>
    <name evidence="1" type="ORF">HZF10_12910</name>
</gene>
<proteinExistence type="predicted"/>
<dbReference type="RefSeq" id="WP_176006634.1">
    <property type="nucleotide sequence ID" value="NZ_JABWMI010000014.1"/>
</dbReference>
<dbReference type="AlphaFoldDB" id="A0A7Y8Y5T6"/>
<evidence type="ECO:0000313" key="2">
    <source>
        <dbReference type="Proteomes" id="UP000535020"/>
    </source>
</evidence>
<reference evidence="1 2" key="1">
    <citation type="submission" date="2020-07" db="EMBL/GenBank/DDBJ databases">
        <authorList>
            <person name="Sun Q."/>
        </authorList>
    </citation>
    <scope>NUCLEOTIDE SEQUENCE [LARGE SCALE GENOMIC DNA]</scope>
    <source>
        <strain evidence="1 2">MAH-1</strain>
    </source>
</reference>
<dbReference type="InterPro" id="IPR025562">
    <property type="entry name" value="Tae4"/>
</dbReference>
<dbReference type="EMBL" id="JACBJI010000005">
    <property type="protein sequence ID" value="NYA71825.1"/>
    <property type="molecule type" value="Genomic_DNA"/>
</dbReference>
<evidence type="ECO:0008006" key="3">
    <source>
        <dbReference type="Google" id="ProtNLM"/>
    </source>
</evidence>
<organism evidence="1 2">
    <name type="scientific">Flavobacterium agri</name>
    <dbReference type="NCBI Taxonomy" id="2743471"/>
    <lineage>
        <taxon>Bacteria</taxon>
        <taxon>Pseudomonadati</taxon>
        <taxon>Bacteroidota</taxon>
        <taxon>Flavobacteriia</taxon>
        <taxon>Flavobacteriales</taxon>
        <taxon>Flavobacteriaceae</taxon>
        <taxon>Flavobacterium</taxon>
    </lineage>
</organism>
<keyword evidence="2" id="KW-1185">Reference proteome</keyword>